<dbReference type="GO" id="GO:0016887">
    <property type="term" value="F:ATP hydrolysis activity"/>
    <property type="evidence" value="ECO:0007669"/>
    <property type="project" value="InterPro"/>
</dbReference>
<dbReference type="FunFam" id="3.40.50.300:FF:000016">
    <property type="entry name" value="Oligopeptide ABC transporter ATP-binding component"/>
    <property type="match status" value="1"/>
</dbReference>
<evidence type="ECO:0000313" key="10">
    <source>
        <dbReference type="Proteomes" id="UP000269157"/>
    </source>
</evidence>
<comment type="caution">
    <text evidence="9">The sequence shown here is derived from an EMBL/GenBank/DDBJ whole genome shotgun (WGS) entry which is preliminary data.</text>
</comment>
<dbReference type="OrthoDB" id="7957282at2"/>
<dbReference type="SMART" id="SM00382">
    <property type="entry name" value="AAA"/>
    <property type="match status" value="1"/>
</dbReference>
<dbReference type="Proteomes" id="UP000269157">
    <property type="component" value="Unassembled WGS sequence"/>
</dbReference>
<gene>
    <name evidence="9" type="ORF">BCF46_0227</name>
</gene>
<dbReference type="CDD" id="cd03257">
    <property type="entry name" value="ABC_NikE_OppD_transporters"/>
    <property type="match status" value="1"/>
</dbReference>
<feature type="domain" description="ABC transporter" evidence="8">
    <location>
        <begin position="6"/>
        <end position="255"/>
    </location>
</feature>
<evidence type="ECO:0000256" key="3">
    <source>
        <dbReference type="ARBA" id="ARBA00022448"/>
    </source>
</evidence>
<dbReference type="InterPro" id="IPR013563">
    <property type="entry name" value="Oligopep_ABC_C"/>
</dbReference>
<evidence type="ECO:0000259" key="8">
    <source>
        <dbReference type="PROSITE" id="PS50893"/>
    </source>
</evidence>
<dbReference type="NCBIfam" id="TIGR01727">
    <property type="entry name" value="oligo_HPY"/>
    <property type="match status" value="1"/>
</dbReference>
<name>A0A497WZL6_9RHOB</name>
<dbReference type="InterPro" id="IPR050388">
    <property type="entry name" value="ABC_Ni/Peptide_Import"/>
</dbReference>
<keyword evidence="5" id="KW-0547">Nucleotide-binding</keyword>
<keyword evidence="6 9" id="KW-0067">ATP-binding</keyword>
<dbReference type="Pfam" id="PF00005">
    <property type="entry name" value="ABC_tran"/>
    <property type="match status" value="1"/>
</dbReference>
<dbReference type="GO" id="GO:0055085">
    <property type="term" value="P:transmembrane transport"/>
    <property type="evidence" value="ECO:0007669"/>
    <property type="project" value="UniProtKB-ARBA"/>
</dbReference>
<dbReference type="PROSITE" id="PS50893">
    <property type="entry name" value="ABC_TRANSPORTER_2"/>
    <property type="match status" value="1"/>
</dbReference>
<dbReference type="EMBL" id="RCCE01000001">
    <property type="protein sequence ID" value="RLJ60035.1"/>
    <property type="molecule type" value="Genomic_DNA"/>
</dbReference>
<dbReference type="InterPro" id="IPR003439">
    <property type="entry name" value="ABC_transporter-like_ATP-bd"/>
</dbReference>
<protein>
    <submittedName>
        <fullName evidence="9">Peptide/nickel transport system ATP-binding protein</fullName>
    </submittedName>
</protein>
<evidence type="ECO:0000256" key="2">
    <source>
        <dbReference type="ARBA" id="ARBA00005417"/>
    </source>
</evidence>
<accession>A0A497WZL6</accession>
<evidence type="ECO:0000256" key="1">
    <source>
        <dbReference type="ARBA" id="ARBA00004417"/>
    </source>
</evidence>
<evidence type="ECO:0000256" key="7">
    <source>
        <dbReference type="ARBA" id="ARBA00023136"/>
    </source>
</evidence>
<evidence type="ECO:0000256" key="4">
    <source>
        <dbReference type="ARBA" id="ARBA00022475"/>
    </source>
</evidence>
<dbReference type="AlphaFoldDB" id="A0A497WZL6"/>
<evidence type="ECO:0000313" key="9">
    <source>
        <dbReference type="EMBL" id="RLJ60035.1"/>
    </source>
</evidence>
<sequence>MTTPLMTVEDLSISFKIEDRWCRAVNGISFDILPNETLCIVGESGCGKSITAMSLMKLLPDTAQLGGKITFDGQDILSMKEKELEGIRGSRIAMIFQEPMTSLNPVLTVGEQIAEPLVLHKGMTWSDARREARNLLDLVRIPDAEQRLGQYPHELSGGMRQRVMIAIGLACRPEILIADEPTTALDVTIQAQVLALLDDIRKEQGLSIVMITHDLGVVANVADRVAVMYAGDLVETAPVADLFTAPSHPYTQALLKTVPRADEAFELLPIEGQVPPIQLMPEGCRFAPRCLEAHDACEVAPELSPGPHAVRCWAREERV</sequence>
<dbReference type="GO" id="GO:0005886">
    <property type="term" value="C:plasma membrane"/>
    <property type="evidence" value="ECO:0007669"/>
    <property type="project" value="UniProtKB-SubCell"/>
</dbReference>
<dbReference type="PROSITE" id="PS00211">
    <property type="entry name" value="ABC_TRANSPORTER_1"/>
    <property type="match status" value="1"/>
</dbReference>
<dbReference type="InterPro" id="IPR017871">
    <property type="entry name" value="ABC_transporter-like_CS"/>
</dbReference>
<dbReference type="GO" id="GO:0015833">
    <property type="term" value="P:peptide transport"/>
    <property type="evidence" value="ECO:0007669"/>
    <property type="project" value="InterPro"/>
</dbReference>
<dbReference type="SUPFAM" id="SSF52540">
    <property type="entry name" value="P-loop containing nucleoside triphosphate hydrolases"/>
    <property type="match status" value="1"/>
</dbReference>
<keyword evidence="7" id="KW-0472">Membrane</keyword>
<dbReference type="InterPro" id="IPR027417">
    <property type="entry name" value="P-loop_NTPase"/>
</dbReference>
<keyword evidence="4" id="KW-1003">Cell membrane</keyword>
<reference evidence="9 10" key="1">
    <citation type="submission" date="2018-10" db="EMBL/GenBank/DDBJ databases">
        <title>Genomic Encyclopedia of Archaeal and Bacterial Type Strains, Phase II (KMG-II): from individual species to whole genera.</title>
        <authorList>
            <person name="Goeker M."/>
        </authorList>
    </citation>
    <scope>NUCLEOTIDE SEQUENCE [LARGE SCALE GENOMIC DNA]</scope>
    <source>
        <strain evidence="9 10">DSM 29466</strain>
    </source>
</reference>
<dbReference type="GO" id="GO:0005524">
    <property type="term" value="F:ATP binding"/>
    <property type="evidence" value="ECO:0007669"/>
    <property type="project" value="UniProtKB-KW"/>
</dbReference>
<dbReference type="Pfam" id="PF08352">
    <property type="entry name" value="oligo_HPY"/>
    <property type="match status" value="1"/>
</dbReference>
<dbReference type="InterPro" id="IPR003593">
    <property type="entry name" value="AAA+_ATPase"/>
</dbReference>
<dbReference type="Gene3D" id="3.40.50.300">
    <property type="entry name" value="P-loop containing nucleotide triphosphate hydrolases"/>
    <property type="match status" value="1"/>
</dbReference>
<comment type="similarity">
    <text evidence="2">Belongs to the ABC transporter superfamily.</text>
</comment>
<dbReference type="PANTHER" id="PTHR43297:SF2">
    <property type="entry name" value="DIPEPTIDE TRANSPORT ATP-BINDING PROTEIN DPPD"/>
    <property type="match status" value="1"/>
</dbReference>
<proteinExistence type="inferred from homology"/>
<keyword evidence="3" id="KW-0813">Transport</keyword>
<comment type="subcellular location">
    <subcellularLocation>
        <location evidence="1">Cell inner membrane</location>
        <topology evidence="1">Peripheral membrane protein</topology>
    </subcellularLocation>
</comment>
<keyword evidence="10" id="KW-1185">Reference proteome</keyword>
<evidence type="ECO:0000256" key="5">
    <source>
        <dbReference type="ARBA" id="ARBA00022741"/>
    </source>
</evidence>
<dbReference type="PANTHER" id="PTHR43297">
    <property type="entry name" value="OLIGOPEPTIDE TRANSPORT ATP-BINDING PROTEIN APPD"/>
    <property type="match status" value="1"/>
</dbReference>
<organism evidence="9 10">
    <name type="scientific">Litoreibacter meonggei</name>
    <dbReference type="NCBI Taxonomy" id="1049199"/>
    <lineage>
        <taxon>Bacteria</taxon>
        <taxon>Pseudomonadati</taxon>
        <taxon>Pseudomonadota</taxon>
        <taxon>Alphaproteobacteria</taxon>
        <taxon>Rhodobacterales</taxon>
        <taxon>Roseobacteraceae</taxon>
        <taxon>Litoreibacter</taxon>
    </lineage>
</organism>
<evidence type="ECO:0000256" key="6">
    <source>
        <dbReference type="ARBA" id="ARBA00022840"/>
    </source>
</evidence>
<dbReference type="RefSeq" id="WP_121020899.1">
    <property type="nucleotide sequence ID" value="NZ_RCCE01000001.1"/>
</dbReference>